<organism evidence="2 3">
    <name type="scientific">Cerasibacillus terrae</name>
    <dbReference type="NCBI Taxonomy" id="2498845"/>
    <lineage>
        <taxon>Bacteria</taxon>
        <taxon>Bacillati</taxon>
        <taxon>Bacillota</taxon>
        <taxon>Bacilli</taxon>
        <taxon>Bacillales</taxon>
        <taxon>Bacillaceae</taxon>
        <taxon>Cerasibacillus</taxon>
    </lineage>
</organism>
<dbReference type="SUPFAM" id="SSF47413">
    <property type="entry name" value="lambda repressor-like DNA-binding domains"/>
    <property type="match status" value="1"/>
</dbReference>
<accession>A0A5C8P2G0</accession>
<name>A0A5C8P2G0_9BACI</name>
<dbReference type="EMBL" id="VDUW01000001">
    <property type="protein sequence ID" value="TXL67464.1"/>
    <property type="molecule type" value="Genomic_DNA"/>
</dbReference>
<evidence type="ECO:0000313" key="3">
    <source>
        <dbReference type="Proteomes" id="UP000321574"/>
    </source>
</evidence>
<dbReference type="PROSITE" id="PS50943">
    <property type="entry name" value="HTH_CROC1"/>
    <property type="match status" value="1"/>
</dbReference>
<dbReference type="OrthoDB" id="2306294at2"/>
<dbReference type="SMART" id="SM00530">
    <property type="entry name" value="HTH_XRE"/>
    <property type="match status" value="1"/>
</dbReference>
<comment type="caution">
    <text evidence="2">The sequence shown here is derived from an EMBL/GenBank/DDBJ whole genome shotgun (WGS) entry which is preliminary data.</text>
</comment>
<dbReference type="Pfam" id="PF01381">
    <property type="entry name" value="HTH_3"/>
    <property type="match status" value="1"/>
</dbReference>
<keyword evidence="3" id="KW-1185">Reference proteome</keyword>
<dbReference type="InterPro" id="IPR010982">
    <property type="entry name" value="Lambda_DNA-bd_dom_sf"/>
</dbReference>
<evidence type="ECO:0000259" key="1">
    <source>
        <dbReference type="PROSITE" id="PS50943"/>
    </source>
</evidence>
<sequence>MLRIYWRLSLFLFKEVYPLMKIKLKNKKRFQMILIEKGYTQRAFSKNIGMSENYVNQIINYKKHPSPAVAMKIASVLELDFNDVFDVSN</sequence>
<dbReference type="Proteomes" id="UP000321574">
    <property type="component" value="Unassembled WGS sequence"/>
</dbReference>
<dbReference type="CDD" id="cd00093">
    <property type="entry name" value="HTH_XRE"/>
    <property type="match status" value="1"/>
</dbReference>
<dbReference type="AlphaFoldDB" id="A0A5C8P2G0"/>
<protein>
    <submittedName>
        <fullName evidence="2">Helix-turn-helix transcriptional regulator</fullName>
    </submittedName>
</protein>
<dbReference type="InterPro" id="IPR001387">
    <property type="entry name" value="Cro/C1-type_HTH"/>
</dbReference>
<feature type="domain" description="HTH cro/C1-type" evidence="1">
    <location>
        <begin position="36"/>
        <end position="84"/>
    </location>
</feature>
<gene>
    <name evidence="2" type="ORF">FHP05_00115</name>
</gene>
<evidence type="ECO:0000313" key="2">
    <source>
        <dbReference type="EMBL" id="TXL67464.1"/>
    </source>
</evidence>
<dbReference type="GO" id="GO:0003677">
    <property type="term" value="F:DNA binding"/>
    <property type="evidence" value="ECO:0007669"/>
    <property type="project" value="InterPro"/>
</dbReference>
<reference evidence="2 3" key="1">
    <citation type="submission" date="2019-06" db="EMBL/GenBank/DDBJ databases">
        <title>Cerasibacillus sp. nov., isolated from maize field.</title>
        <authorList>
            <person name="Lin S.-Y."/>
            <person name="Tsai C.-F."/>
            <person name="Young C.-C."/>
        </authorList>
    </citation>
    <scope>NUCLEOTIDE SEQUENCE [LARGE SCALE GENOMIC DNA]</scope>
    <source>
        <strain evidence="2 3">CC-CFT480</strain>
    </source>
</reference>
<dbReference type="Gene3D" id="1.10.260.40">
    <property type="entry name" value="lambda repressor-like DNA-binding domains"/>
    <property type="match status" value="1"/>
</dbReference>
<proteinExistence type="predicted"/>